<dbReference type="Pfam" id="PF02812">
    <property type="entry name" value="ELFV_dehydrog_N"/>
    <property type="match status" value="1"/>
</dbReference>
<dbReference type="InterPro" id="IPR006097">
    <property type="entry name" value="Glu/Leu/Phe/Val/Trp_DH_dimer"/>
</dbReference>
<dbReference type="GO" id="GO:0006520">
    <property type="term" value="P:amino acid metabolic process"/>
    <property type="evidence" value="ECO:0007669"/>
    <property type="project" value="InterPro"/>
</dbReference>
<dbReference type="SUPFAM" id="SSF51735">
    <property type="entry name" value="NAD(P)-binding Rossmann-fold domains"/>
    <property type="match status" value="1"/>
</dbReference>
<organism evidence="8 9">
    <name type="scientific">Actibacterium pelagium</name>
    <dbReference type="NCBI Taxonomy" id="2029103"/>
    <lineage>
        <taxon>Bacteria</taxon>
        <taxon>Pseudomonadati</taxon>
        <taxon>Pseudomonadota</taxon>
        <taxon>Alphaproteobacteria</taxon>
        <taxon>Rhodobacterales</taxon>
        <taxon>Roseobacteraceae</taxon>
        <taxon>Actibacterium</taxon>
    </lineage>
</organism>
<dbReference type="SUPFAM" id="SSF53223">
    <property type="entry name" value="Aminoacid dehydrogenase-like, N-terminal domain"/>
    <property type="match status" value="1"/>
</dbReference>
<dbReference type="PANTHER" id="PTHR42722:SF1">
    <property type="entry name" value="VALINE DEHYDROGENASE"/>
    <property type="match status" value="1"/>
</dbReference>
<dbReference type="Proteomes" id="UP000606730">
    <property type="component" value="Unassembled WGS sequence"/>
</dbReference>
<gene>
    <name evidence="8" type="primary">ldh</name>
    <name evidence="8" type="ORF">GCM10011517_01230</name>
</gene>
<evidence type="ECO:0000256" key="3">
    <source>
        <dbReference type="ARBA" id="ARBA00023027"/>
    </source>
</evidence>
<evidence type="ECO:0000256" key="4">
    <source>
        <dbReference type="PIRSR" id="PIRSR000188-1"/>
    </source>
</evidence>
<dbReference type="OrthoDB" id="9803297at2"/>
<dbReference type="InterPro" id="IPR016211">
    <property type="entry name" value="Glu/Phe/Leu/Val/Trp_DH_bac/arc"/>
</dbReference>
<dbReference type="InterPro" id="IPR036291">
    <property type="entry name" value="NAD(P)-bd_dom_sf"/>
</dbReference>
<dbReference type="SMART" id="SM00839">
    <property type="entry name" value="ELFV_dehydrog"/>
    <property type="match status" value="1"/>
</dbReference>
<sequence>MKIEQISTPTHETVMSCNDPESGLQAFIAVHDTTLGPSLGGCRMWKYDSAADALADVLRLSAGMTAKAALVGVPFGGGKAVIMGDPHTEKTPEKMRAFGRFVEALGGRYISAEDVGMSPADMMIAAQETSYMTGLPDGPLASGDPSPYTAELVFRCMKSALLQVFGASDLIGRRVAVQGLGHVGRSLAERLHQAGAQLIVADINAEATGWAAGTLGAEIADPQAIHRAEAEIFAPCALGGTLNAETIPEISAAIVCGSANNQLAVDADADRLAARGMLYCPDYVVNSGGLLSVAREALKVTDLDWTLRKLDTAAEKFSSLLAFAQQKSISPVDAADQMVEAILHEARQGPSKERNGT</sequence>
<dbReference type="PIRSF" id="PIRSF000188">
    <property type="entry name" value="Phe_leu_dh"/>
    <property type="match status" value="1"/>
</dbReference>
<dbReference type="InterPro" id="IPR006095">
    <property type="entry name" value="Glu/Leu/Phe/Val/Trp_DH"/>
</dbReference>
<evidence type="ECO:0000313" key="9">
    <source>
        <dbReference type="Proteomes" id="UP000606730"/>
    </source>
</evidence>
<proteinExistence type="inferred from homology"/>
<keyword evidence="2 6" id="KW-0560">Oxidoreductase</keyword>
<dbReference type="InterPro" id="IPR033524">
    <property type="entry name" value="Glu/Leu/Phe/Val_DH_AS"/>
</dbReference>
<name>A0A917EHZ6_9RHOB</name>
<reference evidence="8" key="2">
    <citation type="submission" date="2020-09" db="EMBL/GenBank/DDBJ databases">
        <authorList>
            <person name="Sun Q."/>
            <person name="Zhou Y."/>
        </authorList>
    </citation>
    <scope>NUCLEOTIDE SEQUENCE</scope>
    <source>
        <strain evidence="8">CGMCC 1.16012</strain>
    </source>
</reference>
<dbReference type="AlphaFoldDB" id="A0A917EHZ6"/>
<comment type="caution">
    <text evidence="8">The sequence shown here is derived from an EMBL/GenBank/DDBJ whole genome shotgun (WGS) entry which is preliminary data.</text>
</comment>
<feature type="active site" description="Proton donor/acceptor" evidence="4">
    <location>
        <position position="79"/>
    </location>
</feature>
<evidence type="ECO:0000313" key="8">
    <source>
        <dbReference type="EMBL" id="GGE37266.1"/>
    </source>
</evidence>
<dbReference type="Pfam" id="PF00208">
    <property type="entry name" value="ELFV_dehydrog"/>
    <property type="match status" value="1"/>
</dbReference>
<evidence type="ECO:0000256" key="2">
    <source>
        <dbReference type="ARBA" id="ARBA00023002"/>
    </source>
</evidence>
<keyword evidence="5" id="KW-0547">Nucleotide-binding</keyword>
<feature type="domain" description="Glutamate/phenylalanine/leucine/valine/L-tryptophan dehydrogenase C-terminal" evidence="7">
    <location>
        <begin position="143"/>
        <end position="349"/>
    </location>
</feature>
<evidence type="ECO:0000259" key="7">
    <source>
        <dbReference type="SMART" id="SM00839"/>
    </source>
</evidence>
<dbReference type="PROSITE" id="PS00074">
    <property type="entry name" value="GLFV_DEHYDROGENASE"/>
    <property type="match status" value="1"/>
</dbReference>
<evidence type="ECO:0000256" key="1">
    <source>
        <dbReference type="ARBA" id="ARBA00006382"/>
    </source>
</evidence>
<comment type="similarity">
    <text evidence="1 6">Belongs to the Glu/Leu/Phe/Val dehydrogenases family.</text>
</comment>
<protein>
    <submittedName>
        <fullName evidence="8">Leucine dehydrogenase</fullName>
    </submittedName>
</protein>
<reference evidence="8" key="1">
    <citation type="journal article" date="2014" name="Int. J. Syst. Evol. Microbiol.">
        <title>Complete genome sequence of Corynebacterium casei LMG S-19264T (=DSM 44701T), isolated from a smear-ripened cheese.</title>
        <authorList>
            <consortium name="US DOE Joint Genome Institute (JGI-PGF)"/>
            <person name="Walter F."/>
            <person name="Albersmeier A."/>
            <person name="Kalinowski J."/>
            <person name="Ruckert C."/>
        </authorList>
    </citation>
    <scope>NUCLEOTIDE SEQUENCE</scope>
    <source>
        <strain evidence="8">CGMCC 1.16012</strain>
    </source>
</reference>
<accession>A0A917EHZ6</accession>
<dbReference type="GO" id="GO:0000166">
    <property type="term" value="F:nucleotide binding"/>
    <property type="evidence" value="ECO:0007669"/>
    <property type="project" value="UniProtKB-KW"/>
</dbReference>
<evidence type="ECO:0000256" key="6">
    <source>
        <dbReference type="RuleBase" id="RU004417"/>
    </source>
</evidence>
<dbReference type="RefSeq" id="WP_095596920.1">
    <property type="nucleotide sequence ID" value="NZ_BMKN01000001.1"/>
</dbReference>
<keyword evidence="3 5" id="KW-0520">NAD</keyword>
<dbReference type="CDD" id="cd01075">
    <property type="entry name" value="NAD_bind_Leu_Phe_Val_DH"/>
    <property type="match status" value="1"/>
</dbReference>
<dbReference type="PANTHER" id="PTHR42722">
    <property type="entry name" value="LEUCINE DEHYDROGENASE"/>
    <property type="match status" value="1"/>
</dbReference>
<dbReference type="InterPro" id="IPR006096">
    <property type="entry name" value="Glu/Leu/Phe/Val/Trp_DH_C"/>
</dbReference>
<dbReference type="GO" id="GO:0016639">
    <property type="term" value="F:oxidoreductase activity, acting on the CH-NH2 group of donors, NAD or NADP as acceptor"/>
    <property type="evidence" value="ECO:0007669"/>
    <property type="project" value="InterPro"/>
</dbReference>
<feature type="binding site" evidence="5">
    <location>
        <begin position="179"/>
        <end position="184"/>
    </location>
    <ligand>
        <name>NAD(+)</name>
        <dbReference type="ChEBI" id="CHEBI:57540"/>
    </ligand>
</feature>
<dbReference type="Gene3D" id="3.40.50.720">
    <property type="entry name" value="NAD(P)-binding Rossmann-like Domain"/>
    <property type="match status" value="1"/>
</dbReference>
<dbReference type="Gene3D" id="3.40.50.10860">
    <property type="entry name" value="Leucine Dehydrogenase, chain A, domain 1"/>
    <property type="match status" value="1"/>
</dbReference>
<dbReference type="PRINTS" id="PR00082">
    <property type="entry name" value="GLFDHDRGNASE"/>
</dbReference>
<dbReference type="EMBL" id="BMKN01000001">
    <property type="protein sequence ID" value="GGE37266.1"/>
    <property type="molecule type" value="Genomic_DNA"/>
</dbReference>
<dbReference type="InterPro" id="IPR046346">
    <property type="entry name" value="Aminoacid_DH-like_N_sf"/>
</dbReference>
<keyword evidence="9" id="KW-1185">Reference proteome</keyword>
<evidence type="ECO:0000256" key="5">
    <source>
        <dbReference type="PIRSR" id="PIRSR000188-2"/>
    </source>
</evidence>
<dbReference type="FunFam" id="3.40.50.10860:FF:000010">
    <property type="entry name" value="Leucine dehydrogenase"/>
    <property type="match status" value="1"/>
</dbReference>